<dbReference type="CDD" id="cd15571">
    <property type="entry name" value="ePHD"/>
    <property type="match status" value="1"/>
</dbReference>
<evidence type="ECO:0000256" key="8">
    <source>
        <dbReference type="ARBA" id="ARBA00023242"/>
    </source>
</evidence>
<dbReference type="SMART" id="SM00184">
    <property type="entry name" value="RING"/>
    <property type="match status" value="2"/>
</dbReference>
<accession>A0ABP1BWT2</accession>
<feature type="domain" description="RING-type" evidence="11">
    <location>
        <begin position="40"/>
        <end position="78"/>
    </location>
</feature>
<evidence type="ECO:0000313" key="14">
    <source>
        <dbReference type="EMBL" id="CAK9880900.1"/>
    </source>
</evidence>
<evidence type="ECO:0000259" key="13">
    <source>
        <dbReference type="PROSITE" id="PS51805"/>
    </source>
</evidence>
<evidence type="ECO:0000259" key="11">
    <source>
        <dbReference type="PROSITE" id="PS50089"/>
    </source>
</evidence>
<dbReference type="InterPro" id="IPR017907">
    <property type="entry name" value="Znf_RING_CS"/>
</dbReference>
<comment type="subcellular location">
    <subcellularLocation>
        <location evidence="1">Nucleus</location>
    </subcellularLocation>
</comment>
<dbReference type="Pfam" id="PF00533">
    <property type="entry name" value="BRCT"/>
    <property type="match status" value="1"/>
</dbReference>
<dbReference type="InterPro" id="IPR013083">
    <property type="entry name" value="Znf_RING/FYVE/PHD"/>
</dbReference>
<evidence type="ECO:0000256" key="1">
    <source>
        <dbReference type="ARBA" id="ARBA00004123"/>
    </source>
</evidence>
<feature type="region of interest" description="Disordered" evidence="10">
    <location>
        <begin position="385"/>
        <end position="414"/>
    </location>
</feature>
<feature type="compositionally biased region" description="Polar residues" evidence="10">
    <location>
        <begin position="405"/>
        <end position="414"/>
    </location>
</feature>
<evidence type="ECO:0000313" key="15">
    <source>
        <dbReference type="Proteomes" id="UP001497522"/>
    </source>
</evidence>
<sequence>MMALVVEEGVENAVDCAAKQHIGGSNAGPQLEIMGRELKCAICLSLFRQAAALSCNHTFCNVCILQSLKRSSCCPICKLPTTRREVRAAPHMDNLVSAYCHMESVLGMNFFASQPTLSEPAQDGASPSTFTNKSGYKTMFGASKSPKLAKPTVYHGDKIQSKNMTTMTRRKLQHQKELNGQDQDNQKLFEATPVLHVPLAEQAQRVLSQPGEDLEDVCGLDAAINEEAPSVEVGDMRSIHQHVEKVFSPNLSPFFWLKDGGNEELEVTQAGASVPFVSQSKFNALQPAFSDLKDADDGTFEDEVAKEGDSCDSDIFDWTQRPCSPELNCSPSRDKVGPNAHRSQEQVNMDNSLNKAAVPCSLPLNQSLDAIEQVCCTSDTNHSPGVAKTTSATYKRRTGKKGRANRTSNATTGALGTPRTEILLETVLLPQKQKVDPLLKMPPRTETTEILLNQHPEKPQDLVSESLLHRNTTRTRYQKLSEKASWPVAKSNRTCGSTDGPLTQIIESMPLGQKPMEKQRRKRRKTSVLDRISDPAVPAEGHTASVVQSLIGNKDSQMDALAAKATVVGSEDACGNAGSMYDGEKELQQTNKGGRKGAGLQTASLCAFCKLPGDSKEAGPMIMYEDGPRQVYVHKLCAEWAPEVYFEGDKICNLSSEVTRGQKIKCNSCGKKGAALGCCIARCHKSFHYSCARALPCRWQLKNFVILCPDHVESKFPGVNKKENGSLTAIQQPGKGLRPLVESGVKASQGLMGSHAGGLSPSHPSHMQKWPPGPACKWVLCGSALDSREKERLAEFSVLTGASLVKVWSSNVTHVIAGTDEQGAARRTLKYLMAILEGKWIVQADWMLACMAAGHGIKEDAFEVKSDIHGTIHGPKRGRALAAAKAPKLFTGFNFYFCGDFVASSYKADLQALAILGGGTVLHRKPLPPLQSPQEKKKQPLQQKRTIVIYNAEVPAGRAIEDSERSLLLRMHEADAIAAAAGAVASAHTWLLDSAAACKLQPLEKL</sequence>
<dbReference type="SUPFAM" id="SSF57850">
    <property type="entry name" value="RING/U-box"/>
    <property type="match status" value="1"/>
</dbReference>
<dbReference type="PROSITE" id="PS51805">
    <property type="entry name" value="EPHD"/>
    <property type="match status" value="1"/>
</dbReference>
<keyword evidence="4" id="KW-0227">DNA damage</keyword>
<proteinExistence type="predicted"/>
<evidence type="ECO:0000256" key="10">
    <source>
        <dbReference type="SAM" id="MobiDB-lite"/>
    </source>
</evidence>
<dbReference type="Proteomes" id="UP001497522">
    <property type="component" value="Chromosome 8"/>
</dbReference>
<dbReference type="InterPro" id="IPR001841">
    <property type="entry name" value="Znf_RING"/>
</dbReference>
<dbReference type="PROSITE" id="PS50089">
    <property type="entry name" value="ZF_RING_2"/>
    <property type="match status" value="1"/>
</dbReference>
<keyword evidence="6" id="KW-0862">Zinc</keyword>
<dbReference type="InterPro" id="IPR036420">
    <property type="entry name" value="BRCT_dom_sf"/>
</dbReference>
<dbReference type="Gene3D" id="3.30.40.10">
    <property type="entry name" value="Zinc/RING finger domain, C3HC4 (zinc finger)"/>
    <property type="match status" value="2"/>
</dbReference>
<dbReference type="Gene3D" id="3.40.50.10190">
    <property type="entry name" value="BRCT domain"/>
    <property type="match status" value="2"/>
</dbReference>
<evidence type="ECO:0000256" key="7">
    <source>
        <dbReference type="ARBA" id="ARBA00023204"/>
    </source>
</evidence>
<dbReference type="Pfam" id="PF13923">
    <property type="entry name" value="zf-C3HC4_2"/>
    <property type="match status" value="1"/>
</dbReference>
<dbReference type="SMART" id="SM00292">
    <property type="entry name" value="BRCT"/>
    <property type="match status" value="2"/>
</dbReference>
<protein>
    <submittedName>
        <fullName evidence="14">Uncharacterized protein</fullName>
    </submittedName>
</protein>
<keyword evidence="2" id="KW-0479">Metal-binding</keyword>
<feature type="domain" description="BRCT" evidence="12">
    <location>
        <begin position="779"/>
        <end position="864"/>
    </location>
</feature>
<dbReference type="Pfam" id="PF13771">
    <property type="entry name" value="zf-HC5HC2H"/>
    <property type="match status" value="1"/>
</dbReference>
<evidence type="ECO:0000256" key="4">
    <source>
        <dbReference type="ARBA" id="ARBA00022763"/>
    </source>
</evidence>
<evidence type="ECO:0000256" key="2">
    <source>
        <dbReference type="ARBA" id="ARBA00022723"/>
    </source>
</evidence>
<evidence type="ECO:0000256" key="9">
    <source>
        <dbReference type="PROSITE-ProRule" id="PRU00175"/>
    </source>
</evidence>
<keyword evidence="15" id="KW-1185">Reference proteome</keyword>
<evidence type="ECO:0000256" key="6">
    <source>
        <dbReference type="ARBA" id="ARBA00022833"/>
    </source>
</evidence>
<dbReference type="InterPro" id="IPR034732">
    <property type="entry name" value="EPHD"/>
</dbReference>
<dbReference type="InterPro" id="IPR031099">
    <property type="entry name" value="BRCA1-associated"/>
</dbReference>
<dbReference type="CDD" id="cd17734">
    <property type="entry name" value="BRCT_Bard1_rpt1"/>
    <property type="match status" value="1"/>
</dbReference>
<keyword evidence="5 9" id="KW-0863">Zinc-finger</keyword>
<keyword evidence="3" id="KW-0677">Repeat</keyword>
<dbReference type="PROSITE" id="PS00518">
    <property type="entry name" value="ZF_RING_1"/>
    <property type="match status" value="1"/>
</dbReference>
<evidence type="ECO:0000259" key="12">
    <source>
        <dbReference type="PROSITE" id="PS50172"/>
    </source>
</evidence>
<dbReference type="SUPFAM" id="SSF52113">
    <property type="entry name" value="BRCT domain"/>
    <property type="match status" value="1"/>
</dbReference>
<gene>
    <name evidence="14" type="ORF">CSSPJE1EN2_LOCUS22299</name>
</gene>
<reference evidence="14" key="1">
    <citation type="submission" date="2024-03" db="EMBL/GenBank/DDBJ databases">
        <authorList>
            <consortium name="ELIXIR-Norway"/>
            <consortium name="Elixir Norway"/>
        </authorList>
    </citation>
    <scope>NUCLEOTIDE SEQUENCE</scope>
</reference>
<evidence type="ECO:0000256" key="5">
    <source>
        <dbReference type="ARBA" id="ARBA00022771"/>
    </source>
</evidence>
<dbReference type="PANTHER" id="PTHR13763">
    <property type="entry name" value="BREAST CANCER TYPE 1 SUSCEPTIBILITY PROTEIN BRCA1"/>
    <property type="match status" value="1"/>
</dbReference>
<dbReference type="InterPro" id="IPR001357">
    <property type="entry name" value="BRCT_dom"/>
</dbReference>
<evidence type="ECO:0000256" key="3">
    <source>
        <dbReference type="ARBA" id="ARBA00022737"/>
    </source>
</evidence>
<dbReference type="PROSITE" id="PS50172">
    <property type="entry name" value="BRCT"/>
    <property type="match status" value="2"/>
</dbReference>
<organism evidence="14 15">
    <name type="scientific">Sphagnum jensenii</name>
    <dbReference type="NCBI Taxonomy" id="128206"/>
    <lineage>
        <taxon>Eukaryota</taxon>
        <taxon>Viridiplantae</taxon>
        <taxon>Streptophyta</taxon>
        <taxon>Embryophyta</taxon>
        <taxon>Bryophyta</taxon>
        <taxon>Sphagnophytina</taxon>
        <taxon>Sphagnopsida</taxon>
        <taxon>Sphagnales</taxon>
        <taxon>Sphagnaceae</taxon>
        <taxon>Sphagnum</taxon>
    </lineage>
</organism>
<feature type="domain" description="PHD-type" evidence="13">
    <location>
        <begin position="603"/>
        <end position="712"/>
    </location>
</feature>
<feature type="domain" description="BRCT" evidence="12">
    <location>
        <begin position="885"/>
        <end position="1006"/>
    </location>
</feature>
<feature type="compositionally biased region" description="Basic residues" evidence="10">
    <location>
        <begin position="394"/>
        <end position="404"/>
    </location>
</feature>
<keyword evidence="8" id="KW-0539">Nucleus</keyword>
<dbReference type="PANTHER" id="PTHR13763:SF0">
    <property type="entry name" value="BREAST CANCER TYPE 1 SUSCEPTIBILITY PROTEIN"/>
    <property type="match status" value="1"/>
</dbReference>
<keyword evidence="7" id="KW-0234">DNA repair</keyword>
<name>A0ABP1BWT2_9BRYO</name>
<dbReference type="EMBL" id="OZ023709">
    <property type="protein sequence ID" value="CAK9880900.1"/>
    <property type="molecule type" value="Genomic_DNA"/>
</dbReference>